<evidence type="ECO:0000256" key="4">
    <source>
        <dbReference type="ARBA" id="ARBA00022989"/>
    </source>
</evidence>
<feature type="domain" description="EamA" evidence="7">
    <location>
        <begin position="8"/>
        <end position="140"/>
    </location>
</feature>
<dbReference type="RefSeq" id="WP_034451904.1">
    <property type="nucleotide sequence ID" value="NZ_LIGK01000038.1"/>
</dbReference>
<feature type="transmembrane region" description="Helical" evidence="6">
    <location>
        <begin position="68"/>
        <end position="89"/>
    </location>
</feature>
<protein>
    <submittedName>
        <fullName evidence="8">EamA domain-containing membrane protein RarD</fullName>
    </submittedName>
</protein>
<keyword evidence="4 6" id="KW-1133">Transmembrane helix</keyword>
<feature type="transmembrane region" description="Helical" evidence="6">
    <location>
        <begin position="123"/>
        <end position="141"/>
    </location>
</feature>
<organism evidence="8 9">
    <name type="scientific">Salipiger aestuarii</name>
    <dbReference type="NCBI Taxonomy" id="568098"/>
    <lineage>
        <taxon>Bacteria</taxon>
        <taxon>Pseudomonadati</taxon>
        <taxon>Pseudomonadota</taxon>
        <taxon>Alphaproteobacteria</taxon>
        <taxon>Rhodobacterales</taxon>
        <taxon>Roseobacteraceae</taxon>
        <taxon>Salipiger</taxon>
    </lineage>
</organism>
<evidence type="ECO:0000256" key="2">
    <source>
        <dbReference type="ARBA" id="ARBA00009853"/>
    </source>
</evidence>
<feature type="transmembrane region" description="Helical" evidence="6">
    <location>
        <begin position="95"/>
        <end position="116"/>
    </location>
</feature>
<feature type="transmembrane region" description="Helical" evidence="6">
    <location>
        <begin position="219"/>
        <end position="238"/>
    </location>
</feature>
<evidence type="ECO:0000256" key="1">
    <source>
        <dbReference type="ARBA" id="ARBA00004141"/>
    </source>
</evidence>
<dbReference type="EMBL" id="QLMG01000027">
    <property type="protein sequence ID" value="RAK14896.1"/>
    <property type="molecule type" value="Genomic_DNA"/>
</dbReference>
<feature type="domain" description="EamA" evidence="7">
    <location>
        <begin position="151"/>
        <end position="288"/>
    </location>
</feature>
<evidence type="ECO:0000313" key="9">
    <source>
        <dbReference type="Proteomes" id="UP000249165"/>
    </source>
</evidence>
<dbReference type="InterPro" id="IPR037185">
    <property type="entry name" value="EmrE-like"/>
</dbReference>
<name>A0A327Y4B0_9RHOB</name>
<dbReference type="Pfam" id="PF00892">
    <property type="entry name" value="EamA"/>
    <property type="match status" value="2"/>
</dbReference>
<dbReference type="SUPFAM" id="SSF103481">
    <property type="entry name" value="Multidrug resistance efflux transporter EmrE"/>
    <property type="match status" value="2"/>
</dbReference>
<keyword evidence="5 6" id="KW-0472">Membrane</keyword>
<sequence length="313" mass="33335">MKKDNPLLGMTLMLGFCILAPLADAIAKLLGDRVPIAQLVFFRFAIQLAVLAPLMFATGRTWQMTRAVCALAALRTVMHIVGIAMMVTAVRHLPLADAVAIAFIMPFLILILGKLLLNEEVGLRRLGACAVGFAGTLMVVQPAFQTFGWPALLPLGVAVNFSLFMIATRRMARDIDAISLQAVSGLMAVVIVGPVLLVMPAGVAAELAWVGFPEGTTGLLLGMGVIGTFAHLLMTWSLRYAPGATLAPMQYLELPFAMVLGFVLFNELPNPLATVGICVIMAAGLFIFIRERATQRALRGDLAPEPGAIPAAE</sequence>
<evidence type="ECO:0000256" key="3">
    <source>
        <dbReference type="ARBA" id="ARBA00022692"/>
    </source>
</evidence>
<dbReference type="AlphaFoldDB" id="A0A327Y4B0"/>
<dbReference type="Proteomes" id="UP000249165">
    <property type="component" value="Unassembled WGS sequence"/>
</dbReference>
<comment type="subcellular location">
    <subcellularLocation>
        <location evidence="1">Membrane</location>
        <topology evidence="1">Multi-pass membrane protein</topology>
    </subcellularLocation>
</comment>
<feature type="transmembrane region" description="Helical" evidence="6">
    <location>
        <begin position="35"/>
        <end position="56"/>
    </location>
</feature>
<dbReference type="OrthoDB" id="9815809at2"/>
<accession>A0A327Y4B0</accession>
<dbReference type="PANTHER" id="PTHR22911:SF6">
    <property type="entry name" value="SOLUTE CARRIER FAMILY 35 MEMBER G1"/>
    <property type="match status" value="1"/>
</dbReference>
<keyword evidence="3 6" id="KW-0812">Transmembrane</keyword>
<feature type="transmembrane region" description="Helical" evidence="6">
    <location>
        <begin position="245"/>
        <end position="265"/>
    </location>
</feature>
<comment type="caution">
    <text evidence="8">The sequence shown here is derived from an EMBL/GenBank/DDBJ whole genome shotgun (WGS) entry which is preliminary data.</text>
</comment>
<reference evidence="8 9" key="1">
    <citation type="submission" date="2018-06" db="EMBL/GenBank/DDBJ databases">
        <title>Genomic Encyclopedia of Archaeal and Bacterial Type Strains, Phase II (KMG-II): from individual species to whole genera.</title>
        <authorList>
            <person name="Goeker M."/>
        </authorList>
    </citation>
    <scope>NUCLEOTIDE SEQUENCE [LARGE SCALE GENOMIC DNA]</scope>
    <source>
        <strain evidence="8 9">DSM 22011</strain>
    </source>
</reference>
<evidence type="ECO:0000256" key="5">
    <source>
        <dbReference type="ARBA" id="ARBA00023136"/>
    </source>
</evidence>
<feature type="transmembrane region" description="Helical" evidence="6">
    <location>
        <begin position="147"/>
        <end position="166"/>
    </location>
</feature>
<proteinExistence type="inferred from homology"/>
<feature type="transmembrane region" description="Helical" evidence="6">
    <location>
        <begin position="271"/>
        <end position="289"/>
    </location>
</feature>
<gene>
    <name evidence="8" type="ORF">ATI53_102727</name>
</gene>
<dbReference type="GO" id="GO:0016020">
    <property type="term" value="C:membrane"/>
    <property type="evidence" value="ECO:0007669"/>
    <property type="project" value="UniProtKB-SubCell"/>
</dbReference>
<evidence type="ECO:0000256" key="6">
    <source>
        <dbReference type="SAM" id="Phobius"/>
    </source>
</evidence>
<evidence type="ECO:0000259" key="7">
    <source>
        <dbReference type="Pfam" id="PF00892"/>
    </source>
</evidence>
<feature type="transmembrane region" description="Helical" evidence="6">
    <location>
        <begin position="178"/>
        <end position="199"/>
    </location>
</feature>
<dbReference type="PANTHER" id="PTHR22911">
    <property type="entry name" value="ACYL-MALONYL CONDENSING ENZYME-RELATED"/>
    <property type="match status" value="1"/>
</dbReference>
<comment type="similarity">
    <text evidence="2">Belongs to the drug/metabolite transporter (DMT) superfamily. 10 TMS drug/metabolite exporter (DME) (TC 2.A.7.3) family.</text>
</comment>
<keyword evidence="9" id="KW-1185">Reference proteome</keyword>
<dbReference type="InterPro" id="IPR000620">
    <property type="entry name" value="EamA_dom"/>
</dbReference>
<evidence type="ECO:0000313" key="8">
    <source>
        <dbReference type="EMBL" id="RAK14896.1"/>
    </source>
</evidence>